<name>A0A376LIB3_ECOLX</name>
<proteinExistence type="predicted"/>
<dbReference type="AlphaFoldDB" id="A0A376LIB3"/>
<sequence>MFFSVSSISSRNGLKHAVIDHQCAALPLRLLGGDDWAVERVVE</sequence>
<dbReference type="EMBL" id="UGAB01000002">
    <property type="protein sequence ID" value="STF43982.1"/>
    <property type="molecule type" value="Genomic_DNA"/>
</dbReference>
<dbReference type="Proteomes" id="UP000254877">
    <property type="component" value="Unassembled WGS sequence"/>
</dbReference>
<organism evidence="1 2">
    <name type="scientific">Escherichia coli</name>
    <dbReference type="NCBI Taxonomy" id="562"/>
    <lineage>
        <taxon>Bacteria</taxon>
        <taxon>Pseudomonadati</taxon>
        <taxon>Pseudomonadota</taxon>
        <taxon>Gammaproteobacteria</taxon>
        <taxon>Enterobacterales</taxon>
        <taxon>Enterobacteriaceae</taxon>
        <taxon>Escherichia</taxon>
    </lineage>
</organism>
<evidence type="ECO:0000313" key="1">
    <source>
        <dbReference type="EMBL" id="STF43982.1"/>
    </source>
</evidence>
<evidence type="ECO:0000313" key="2">
    <source>
        <dbReference type="Proteomes" id="UP000254877"/>
    </source>
</evidence>
<gene>
    <name evidence="1" type="ORF">NCTC7928_04700</name>
</gene>
<reference evidence="1 2" key="1">
    <citation type="submission" date="2018-06" db="EMBL/GenBank/DDBJ databases">
        <authorList>
            <consortium name="Pathogen Informatics"/>
            <person name="Doyle S."/>
        </authorList>
    </citation>
    <scope>NUCLEOTIDE SEQUENCE [LARGE SCALE GENOMIC DNA]</scope>
    <source>
        <strain evidence="1 2">NCTC7928</strain>
    </source>
</reference>
<accession>A0A376LIB3</accession>
<protein>
    <submittedName>
        <fullName evidence="1">Uncharacterized protein</fullName>
    </submittedName>
</protein>